<reference evidence="1" key="2">
    <citation type="submission" date="2020-10" db="EMBL/GenBank/DDBJ databases">
        <authorList>
            <person name="Cooper E.A."/>
            <person name="Brenton Z.W."/>
            <person name="Flinn B.S."/>
            <person name="Jenkins J."/>
            <person name="Shu S."/>
            <person name="Flowers D."/>
            <person name="Luo F."/>
            <person name="Wang Y."/>
            <person name="Xia P."/>
            <person name="Barry K."/>
            <person name="Daum C."/>
            <person name="Lipzen A."/>
            <person name="Yoshinaga Y."/>
            <person name="Schmutz J."/>
            <person name="Saski C."/>
            <person name="Vermerris W."/>
            <person name="Kresovich S."/>
        </authorList>
    </citation>
    <scope>NUCLEOTIDE SEQUENCE</scope>
</reference>
<dbReference type="Proteomes" id="UP000807115">
    <property type="component" value="Chromosome 3"/>
</dbReference>
<evidence type="ECO:0000313" key="1">
    <source>
        <dbReference type="EMBL" id="KAG0536439.1"/>
    </source>
</evidence>
<accession>A0A921ULZ0</accession>
<proteinExistence type="predicted"/>
<dbReference type="EMBL" id="CM027682">
    <property type="protein sequence ID" value="KAG0536439.1"/>
    <property type="molecule type" value="Genomic_DNA"/>
</dbReference>
<gene>
    <name evidence="1" type="ORF">BDA96_03G063800</name>
</gene>
<comment type="caution">
    <text evidence="1">The sequence shown here is derived from an EMBL/GenBank/DDBJ whole genome shotgun (WGS) entry which is preliminary data.</text>
</comment>
<reference evidence="1" key="1">
    <citation type="journal article" date="2019" name="BMC Genomics">
        <title>A new reference genome for Sorghum bicolor reveals high levels of sequence similarity between sweet and grain genotypes: implications for the genetics of sugar metabolism.</title>
        <authorList>
            <person name="Cooper E.A."/>
            <person name="Brenton Z.W."/>
            <person name="Flinn B.S."/>
            <person name="Jenkins J."/>
            <person name="Shu S."/>
            <person name="Flowers D."/>
            <person name="Luo F."/>
            <person name="Wang Y."/>
            <person name="Xia P."/>
            <person name="Barry K."/>
            <person name="Daum C."/>
            <person name="Lipzen A."/>
            <person name="Yoshinaga Y."/>
            <person name="Schmutz J."/>
            <person name="Saski C."/>
            <person name="Vermerris W."/>
            <person name="Kresovich S."/>
        </authorList>
    </citation>
    <scope>NUCLEOTIDE SEQUENCE</scope>
</reference>
<protein>
    <submittedName>
        <fullName evidence="1">Uncharacterized protein</fullName>
    </submittedName>
</protein>
<organism evidence="1 2">
    <name type="scientific">Sorghum bicolor</name>
    <name type="common">Sorghum</name>
    <name type="synonym">Sorghum vulgare</name>
    <dbReference type="NCBI Taxonomy" id="4558"/>
    <lineage>
        <taxon>Eukaryota</taxon>
        <taxon>Viridiplantae</taxon>
        <taxon>Streptophyta</taxon>
        <taxon>Embryophyta</taxon>
        <taxon>Tracheophyta</taxon>
        <taxon>Spermatophyta</taxon>
        <taxon>Magnoliopsida</taxon>
        <taxon>Liliopsida</taxon>
        <taxon>Poales</taxon>
        <taxon>Poaceae</taxon>
        <taxon>PACMAD clade</taxon>
        <taxon>Panicoideae</taxon>
        <taxon>Andropogonodae</taxon>
        <taxon>Andropogoneae</taxon>
        <taxon>Sorghinae</taxon>
        <taxon>Sorghum</taxon>
    </lineage>
</organism>
<dbReference type="AlphaFoldDB" id="A0A921ULZ0"/>
<evidence type="ECO:0000313" key="2">
    <source>
        <dbReference type="Proteomes" id="UP000807115"/>
    </source>
</evidence>
<name>A0A921ULZ0_SORBI</name>
<sequence>MSNEVILVVLFHPACCKICSTWFLRLQLPLISVRFPLSMRHDGTGPAK</sequence>